<dbReference type="EMBL" id="KV008273">
    <property type="protein sequence ID" value="KZV30470.1"/>
    <property type="molecule type" value="Genomic_DNA"/>
</dbReference>
<name>A0A2Z7BAR2_9LAMI</name>
<protein>
    <submittedName>
        <fullName evidence="1">Pentatricopeptide repeat-containing protein mitochondrial</fullName>
    </submittedName>
</protein>
<proteinExistence type="predicted"/>
<keyword evidence="2" id="KW-1185">Reference proteome</keyword>
<reference evidence="1 2" key="1">
    <citation type="journal article" date="2015" name="Proc. Natl. Acad. Sci. U.S.A.">
        <title>The resurrection genome of Boea hygrometrica: A blueprint for survival of dehydration.</title>
        <authorList>
            <person name="Xiao L."/>
            <person name="Yang G."/>
            <person name="Zhang L."/>
            <person name="Yang X."/>
            <person name="Zhao S."/>
            <person name="Ji Z."/>
            <person name="Zhou Q."/>
            <person name="Hu M."/>
            <person name="Wang Y."/>
            <person name="Chen M."/>
            <person name="Xu Y."/>
            <person name="Jin H."/>
            <person name="Xiao X."/>
            <person name="Hu G."/>
            <person name="Bao F."/>
            <person name="Hu Y."/>
            <person name="Wan P."/>
            <person name="Li L."/>
            <person name="Deng X."/>
            <person name="Kuang T."/>
            <person name="Xiang C."/>
            <person name="Zhu J.K."/>
            <person name="Oliver M.J."/>
            <person name="He Y."/>
        </authorList>
    </citation>
    <scope>NUCLEOTIDE SEQUENCE [LARGE SCALE GENOMIC DNA]</scope>
    <source>
        <strain evidence="2">cv. XS01</strain>
    </source>
</reference>
<gene>
    <name evidence="1" type="ORF">F511_23477</name>
</gene>
<sequence>MLVHSKLLHCRSVARDGRAFSCSGGVVTREGASAKLSLGAHMEELCEENSYARRCQSGIGLRCRADRAFVLRWGCHPRRCQYGTGLKRSCRRATRGGTSAELGLDRAGRAFVFRWGCHPRRCQYGTGLKRSCRRATRGGTSAELGLDQAGRAFVFRLYVFFACEHSSEMSTHQIDLNTDK</sequence>
<evidence type="ECO:0000313" key="1">
    <source>
        <dbReference type="EMBL" id="KZV30470.1"/>
    </source>
</evidence>
<evidence type="ECO:0000313" key="2">
    <source>
        <dbReference type="Proteomes" id="UP000250235"/>
    </source>
</evidence>
<accession>A0A2Z7BAR2</accession>
<dbReference type="Proteomes" id="UP000250235">
    <property type="component" value="Unassembled WGS sequence"/>
</dbReference>
<dbReference type="AlphaFoldDB" id="A0A2Z7BAR2"/>
<organism evidence="1 2">
    <name type="scientific">Dorcoceras hygrometricum</name>
    <dbReference type="NCBI Taxonomy" id="472368"/>
    <lineage>
        <taxon>Eukaryota</taxon>
        <taxon>Viridiplantae</taxon>
        <taxon>Streptophyta</taxon>
        <taxon>Embryophyta</taxon>
        <taxon>Tracheophyta</taxon>
        <taxon>Spermatophyta</taxon>
        <taxon>Magnoliopsida</taxon>
        <taxon>eudicotyledons</taxon>
        <taxon>Gunneridae</taxon>
        <taxon>Pentapetalae</taxon>
        <taxon>asterids</taxon>
        <taxon>lamiids</taxon>
        <taxon>Lamiales</taxon>
        <taxon>Gesneriaceae</taxon>
        <taxon>Didymocarpoideae</taxon>
        <taxon>Trichosporeae</taxon>
        <taxon>Loxocarpinae</taxon>
        <taxon>Dorcoceras</taxon>
    </lineage>
</organism>